<dbReference type="GO" id="GO:0003700">
    <property type="term" value="F:DNA-binding transcription factor activity"/>
    <property type="evidence" value="ECO:0007669"/>
    <property type="project" value="UniProtKB-UniRule"/>
</dbReference>
<evidence type="ECO:0000256" key="7">
    <source>
        <dbReference type="HAMAP-Rule" id="MF_00476"/>
    </source>
</evidence>
<sequence>MIERIGISLEQELLARFDEVIAEKGYENRSEAIRDLIRDALVQREWSRSSGEDEKVAVVTLVYDHDASSLAQKLAHIQHENHRAVVSALHVHMDEHNCLEVLVLRGGAGEVLRMGEGLVATKGVKYGKLVPATTGHDLR</sequence>
<dbReference type="PANTHER" id="PTHR34719">
    <property type="entry name" value="NICKEL-RESPONSIVE REGULATOR"/>
    <property type="match status" value="1"/>
</dbReference>
<accession>A0A7I9VI74</accession>
<dbReference type="InterPro" id="IPR050192">
    <property type="entry name" value="CopG/NikR_regulator"/>
</dbReference>
<organism evidence="10 11">
    <name type="scientific">Anaeromyxobacter diazotrophicus</name>
    <dbReference type="NCBI Taxonomy" id="2590199"/>
    <lineage>
        <taxon>Bacteria</taxon>
        <taxon>Pseudomonadati</taxon>
        <taxon>Myxococcota</taxon>
        <taxon>Myxococcia</taxon>
        <taxon>Myxococcales</taxon>
        <taxon>Cystobacterineae</taxon>
        <taxon>Anaeromyxobacteraceae</taxon>
        <taxon>Anaeromyxobacter</taxon>
    </lineage>
</organism>
<dbReference type="InterPro" id="IPR013321">
    <property type="entry name" value="Arc_rbn_hlx_hlx"/>
</dbReference>
<dbReference type="InterPro" id="IPR014864">
    <property type="entry name" value="TF_NikR_Ni-bd_C"/>
</dbReference>
<evidence type="ECO:0000256" key="4">
    <source>
        <dbReference type="ARBA" id="ARBA00023015"/>
    </source>
</evidence>
<feature type="binding site" evidence="7">
    <location>
        <position position="92"/>
    </location>
    <ligand>
        <name>Ni(2+)</name>
        <dbReference type="ChEBI" id="CHEBI:49786"/>
    </ligand>
</feature>
<evidence type="ECO:0000256" key="1">
    <source>
        <dbReference type="ARBA" id="ARBA00008478"/>
    </source>
</evidence>
<feature type="binding site" evidence="7">
    <location>
        <position position="79"/>
    </location>
    <ligand>
        <name>Ni(2+)</name>
        <dbReference type="ChEBI" id="CHEBI:49786"/>
    </ligand>
</feature>
<comment type="function">
    <text evidence="7">Transcriptional regulator.</text>
</comment>
<dbReference type="Pfam" id="PF01402">
    <property type="entry name" value="RHH_1"/>
    <property type="match status" value="1"/>
</dbReference>
<reference evidence="11" key="1">
    <citation type="journal article" date="2020" name="Appl. Environ. Microbiol.">
        <title>Diazotrophic Anaeromyxobacter Isolates from Soils.</title>
        <authorList>
            <person name="Masuda Y."/>
            <person name="Yamanaka H."/>
            <person name="Xu Z.X."/>
            <person name="Shiratori Y."/>
            <person name="Aono T."/>
            <person name="Amachi S."/>
            <person name="Senoo K."/>
            <person name="Itoh H."/>
        </authorList>
    </citation>
    <scope>NUCLEOTIDE SEQUENCE [LARGE SCALE GENOMIC DNA]</scope>
    <source>
        <strain evidence="11">R267</strain>
    </source>
</reference>
<dbReference type="Pfam" id="PF08753">
    <property type="entry name" value="NikR_C"/>
    <property type="match status" value="1"/>
</dbReference>
<dbReference type="Gene3D" id="1.10.1220.10">
    <property type="entry name" value="Met repressor-like"/>
    <property type="match status" value="1"/>
</dbReference>
<comment type="similarity">
    <text evidence="1 7">Belongs to the transcriptional regulatory CopG/NikR family.</text>
</comment>
<keyword evidence="11" id="KW-1185">Reference proteome</keyword>
<keyword evidence="6 7" id="KW-0804">Transcription</keyword>
<dbReference type="RefSeq" id="WP_176063172.1">
    <property type="nucleotide sequence ID" value="NZ_BJTG01000002.1"/>
</dbReference>
<evidence type="ECO:0000256" key="2">
    <source>
        <dbReference type="ARBA" id="ARBA00022596"/>
    </source>
</evidence>
<dbReference type="SUPFAM" id="SSF55021">
    <property type="entry name" value="ACT-like"/>
    <property type="match status" value="1"/>
</dbReference>
<dbReference type="GO" id="GO:0016151">
    <property type="term" value="F:nickel cation binding"/>
    <property type="evidence" value="ECO:0007669"/>
    <property type="project" value="UniProtKB-UniRule"/>
</dbReference>
<evidence type="ECO:0000313" key="10">
    <source>
        <dbReference type="EMBL" id="GEJ56043.1"/>
    </source>
</evidence>
<dbReference type="NCBIfam" id="NF002815">
    <property type="entry name" value="PRK02967.1"/>
    <property type="match status" value="1"/>
</dbReference>
<proteinExistence type="inferred from homology"/>
<comment type="caution">
    <text evidence="10">The sequence shown here is derived from an EMBL/GenBank/DDBJ whole genome shotgun (WGS) entry which is preliminary data.</text>
</comment>
<dbReference type="InterPro" id="IPR022988">
    <property type="entry name" value="Ni_resp_reg_NikR"/>
</dbReference>
<dbReference type="GO" id="GO:0003677">
    <property type="term" value="F:DNA binding"/>
    <property type="evidence" value="ECO:0007669"/>
    <property type="project" value="UniProtKB-KW"/>
</dbReference>
<dbReference type="CDD" id="cd22231">
    <property type="entry name" value="RHH_NikR_HicB-like"/>
    <property type="match status" value="1"/>
</dbReference>
<feature type="binding site" evidence="7">
    <location>
        <position position="98"/>
    </location>
    <ligand>
        <name>Ni(2+)</name>
        <dbReference type="ChEBI" id="CHEBI:49786"/>
    </ligand>
</feature>
<dbReference type="NCBIfam" id="NF003381">
    <property type="entry name" value="PRK04460.1"/>
    <property type="match status" value="1"/>
</dbReference>
<dbReference type="InterPro" id="IPR010985">
    <property type="entry name" value="Ribbon_hlx_hlx"/>
</dbReference>
<dbReference type="InterPro" id="IPR027271">
    <property type="entry name" value="Acetolactate_synth/TF_NikR_C"/>
</dbReference>
<dbReference type="NCBIfam" id="NF002169">
    <property type="entry name" value="PRK01002.1"/>
    <property type="match status" value="1"/>
</dbReference>
<dbReference type="SUPFAM" id="SSF47598">
    <property type="entry name" value="Ribbon-helix-helix"/>
    <property type="match status" value="1"/>
</dbReference>
<name>A0A7I9VI74_9BACT</name>
<gene>
    <name evidence="10" type="ORF">AMYX_07840</name>
</gene>
<evidence type="ECO:0000256" key="5">
    <source>
        <dbReference type="ARBA" id="ARBA00023125"/>
    </source>
</evidence>
<dbReference type="AlphaFoldDB" id="A0A7I9VI74"/>
<feature type="domain" description="Ribbon-helix-helix protein CopG" evidence="8">
    <location>
        <begin position="3"/>
        <end position="43"/>
    </location>
</feature>
<dbReference type="InterPro" id="IPR045865">
    <property type="entry name" value="ACT-like_dom_sf"/>
</dbReference>
<dbReference type="HAMAP" id="MF_00476">
    <property type="entry name" value="NikR"/>
    <property type="match status" value="1"/>
</dbReference>
<dbReference type="EMBL" id="BJTG01000002">
    <property type="protein sequence ID" value="GEJ56043.1"/>
    <property type="molecule type" value="Genomic_DNA"/>
</dbReference>
<keyword evidence="4 7" id="KW-0805">Transcription regulation</keyword>
<dbReference type="Proteomes" id="UP000503640">
    <property type="component" value="Unassembled WGS sequence"/>
</dbReference>
<dbReference type="PANTHER" id="PTHR34719:SF2">
    <property type="entry name" value="NICKEL-RESPONSIVE REGULATOR"/>
    <property type="match status" value="1"/>
</dbReference>
<dbReference type="Gene3D" id="3.30.70.1150">
    <property type="entry name" value="ACT-like. Chain A, domain 2"/>
    <property type="match status" value="1"/>
</dbReference>
<dbReference type="InterPro" id="IPR002145">
    <property type="entry name" value="CopG"/>
</dbReference>
<dbReference type="NCBIfam" id="NF001884">
    <property type="entry name" value="PRK00630.1"/>
    <property type="match status" value="1"/>
</dbReference>
<evidence type="ECO:0000256" key="6">
    <source>
        <dbReference type="ARBA" id="ARBA00023163"/>
    </source>
</evidence>
<evidence type="ECO:0000256" key="3">
    <source>
        <dbReference type="ARBA" id="ARBA00022723"/>
    </source>
</evidence>
<feature type="binding site" evidence="7">
    <location>
        <position position="90"/>
    </location>
    <ligand>
        <name>Ni(2+)</name>
        <dbReference type="ChEBI" id="CHEBI:49786"/>
    </ligand>
</feature>
<evidence type="ECO:0000313" key="11">
    <source>
        <dbReference type="Proteomes" id="UP000503640"/>
    </source>
</evidence>
<evidence type="ECO:0000259" key="9">
    <source>
        <dbReference type="Pfam" id="PF08753"/>
    </source>
</evidence>
<evidence type="ECO:0000259" key="8">
    <source>
        <dbReference type="Pfam" id="PF01402"/>
    </source>
</evidence>
<keyword evidence="5 7" id="KW-0238">DNA-binding</keyword>
<keyword evidence="2 7" id="KW-0533">Nickel</keyword>
<keyword evidence="3 7" id="KW-0479">Metal-binding</keyword>
<protein>
    <recommendedName>
        <fullName evidence="7">Putative nickel-responsive regulator</fullName>
    </recommendedName>
</protein>
<dbReference type="GO" id="GO:0010045">
    <property type="term" value="P:response to nickel cation"/>
    <property type="evidence" value="ECO:0007669"/>
    <property type="project" value="InterPro"/>
</dbReference>
<comment type="cofactor">
    <cofactor evidence="7">
        <name>Ni(2+)</name>
        <dbReference type="ChEBI" id="CHEBI:49786"/>
    </cofactor>
    <text evidence="7">Binds 1 nickel ion per subunit.</text>
</comment>
<feature type="domain" description="Transcription factor NikR nickel binding C-terminal" evidence="9">
    <location>
        <begin position="56"/>
        <end position="130"/>
    </location>
</feature>